<evidence type="ECO:0000256" key="1">
    <source>
        <dbReference type="SAM" id="MobiDB-lite"/>
    </source>
</evidence>
<keyword evidence="2" id="KW-1133">Transmembrane helix</keyword>
<reference evidence="3 4" key="1">
    <citation type="submission" date="2024-01" db="EMBL/GenBank/DDBJ databases">
        <title>The complete chloroplast genome sequence of Lithospermum erythrorhizon: insights into the phylogenetic relationship among Boraginaceae species and the maternal lineages of purple gromwells.</title>
        <authorList>
            <person name="Okada T."/>
            <person name="Watanabe K."/>
        </authorList>
    </citation>
    <scope>NUCLEOTIDE SEQUENCE [LARGE SCALE GENOMIC DNA]</scope>
</reference>
<dbReference type="EMBL" id="BAABME010034360">
    <property type="protein sequence ID" value="GAA0155791.1"/>
    <property type="molecule type" value="Genomic_DNA"/>
</dbReference>
<gene>
    <name evidence="3" type="ORF">LIER_43331</name>
</gene>
<evidence type="ECO:0000313" key="4">
    <source>
        <dbReference type="Proteomes" id="UP001454036"/>
    </source>
</evidence>
<name>A0AAV3PXL4_LITER</name>
<feature type="region of interest" description="Disordered" evidence="1">
    <location>
        <begin position="1"/>
        <end position="46"/>
    </location>
</feature>
<dbReference type="AlphaFoldDB" id="A0AAV3PXL4"/>
<evidence type="ECO:0000313" key="3">
    <source>
        <dbReference type="EMBL" id="GAA0155791.1"/>
    </source>
</evidence>
<feature type="compositionally biased region" description="Basic and acidic residues" evidence="1">
    <location>
        <begin position="1"/>
        <end position="34"/>
    </location>
</feature>
<dbReference type="Proteomes" id="UP001454036">
    <property type="component" value="Unassembled WGS sequence"/>
</dbReference>
<proteinExistence type="predicted"/>
<sequence length="104" mass="11433">MGDNTKNTEEWRKMADTHKMSPEEVKKAGVEASRRPPGHNPGGVLRQRRNLPFSLKTMTIAGTAITAAMLYFTLYVKKKPEVTALEVAKVATGVGSKEDTHPPK</sequence>
<feature type="transmembrane region" description="Helical" evidence="2">
    <location>
        <begin position="58"/>
        <end position="76"/>
    </location>
</feature>
<protein>
    <recommendedName>
        <fullName evidence="5">Transmembrane protein</fullName>
    </recommendedName>
</protein>
<comment type="caution">
    <text evidence="3">The sequence shown here is derived from an EMBL/GenBank/DDBJ whole genome shotgun (WGS) entry which is preliminary data.</text>
</comment>
<organism evidence="3 4">
    <name type="scientific">Lithospermum erythrorhizon</name>
    <name type="common">Purple gromwell</name>
    <name type="synonym">Lithospermum officinale var. erythrorhizon</name>
    <dbReference type="NCBI Taxonomy" id="34254"/>
    <lineage>
        <taxon>Eukaryota</taxon>
        <taxon>Viridiplantae</taxon>
        <taxon>Streptophyta</taxon>
        <taxon>Embryophyta</taxon>
        <taxon>Tracheophyta</taxon>
        <taxon>Spermatophyta</taxon>
        <taxon>Magnoliopsida</taxon>
        <taxon>eudicotyledons</taxon>
        <taxon>Gunneridae</taxon>
        <taxon>Pentapetalae</taxon>
        <taxon>asterids</taxon>
        <taxon>lamiids</taxon>
        <taxon>Boraginales</taxon>
        <taxon>Boraginaceae</taxon>
        <taxon>Boraginoideae</taxon>
        <taxon>Lithospermeae</taxon>
        <taxon>Lithospermum</taxon>
    </lineage>
</organism>
<keyword evidence="2" id="KW-0472">Membrane</keyword>
<keyword evidence="4" id="KW-1185">Reference proteome</keyword>
<keyword evidence="2" id="KW-0812">Transmembrane</keyword>
<evidence type="ECO:0000256" key="2">
    <source>
        <dbReference type="SAM" id="Phobius"/>
    </source>
</evidence>
<accession>A0AAV3PXL4</accession>
<evidence type="ECO:0008006" key="5">
    <source>
        <dbReference type="Google" id="ProtNLM"/>
    </source>
</evidence>